<accession>X6LRZ4</accession>
<proteinExistence type="predicted"/>
<feature type="compositionally biased region" description="Polar residues" evidence="1">
    <location>
        <begin position="104"/>
        <end position="115"/>
    </location>
</feature>
<feature type="transmembrane region" description="Helical" evidence="2">
    <location>
        <begin position="132"/>
        <end position="155"/>
    </location>
</feature>
<feature type="region of interest" description="Disordered" evidence="1">
    <location>
        <begin position="84"/>
        <end position="117"/>
    </location>
</feature>
<sequence>MAFTTADSKVEFHALEDEPSVESGLEISDNRNGNANEAAAADVDADADDDETDFDFFPLAENVPSKPKRANNLMIPNATTMMTTTTTTTSNDENITNTDNTNTRASTQRPRSRQPSLADVMKLNSQRTTKQYLSGLSAMAASCVINAVATMFVQYVHQLGFESTEILFARGVTTATLLFVFDLCNHFVFGADLELPHLFVPSLRYAFWPSLRWILLGGLFAGLSTTCNYFALTKLSLGMYM</sequence>
<evidence type="ECO:0000256" key="2">
    <source>
        <dbReference type="SAM" id="Phobius"/>
    </source>
</evidence>
<feature type="compositionally biased region" description="Acidic residues" evidence="1">
    <location>
        <begin position="43"/>
        <end position="52"/>
    </location>
</feature>
<comment type="caution">
    <text evidence="3">The sequence shown here is derived from an EMBL/GenBank/DDBJ whole genome shotgun (WGS) entry which is preliminary data.</text>
</comment>
<feature type="compositionally biased region" description="Low complexity" evidence="1">
    <location>
        <begin position="84"/>
        <end position="103"/>
    </location>
</feature>
<keyword evidence="2" id="KW-0472">Membrane</keyword>
<keyword evidence="2" id="KW-1133">Transmembrane helix</keyword>
<keyword evidence="2" id="KW-0812">Transmembrane</keyword>
<evidence type="ECO:0000313" key="4">
    <source>
        <dbReference type="Proteomes" id="UP000023152"/>
    </source>
</evidence>
<feature type="transmembrane region" description="Helical" evidence="2">
    <location>
        <begin position="167"/>
        <end position="191"/>
    </location>
</feature>
<protein>
    <submittedName>
        <fullName evidence="3">Mucin TcMUCII</fullName>
    </submittedName>
</protein>
<dbReference type="AlphaFoldDB" id="X6LRZ4"/>
<feature type="region of interest" description="Disordered" evidence="1">
    <location>
        <begin position="1"/>
        <end position="52"/>
    </location>
</feature>
<feature type="compositionally biased region" description="Low complexity" evidence="1">
    <location>
        <begin position="30"/>
        <end position="42"/>
    </location>
</feature>
<feature type="transmembrane region" description="Helical" evidence="2">
    <location>
        <begin position="211"/>
        <end position="232"/>
    </location>
</feature>
<gene>
    <name evidence="3" type="ORF">RFI_33222</name>
</gene>
<name>X6LRZ4_RETFI</name>
<dbReference type="EMBL" id="ASPP01029867">
    <property type="protein sequence ID" value="ETO04176.1"/>
    <property type="molecule type" value="Genomic_DNA"/>
</dbReference>
<evidence type="ECO:0000313" key="3">
    <source>
        <dbReference type="EMBL" id="ETO04176.1"/>
    </source>
</evidence>
<organism evidence="3 4">
    <name type="scientific">Reticulomyxa filosa</name>
    <dbReference type="NCBI Taxonomy" id="46433"/>
    <lineage>
        <taxon>Eukaryota</taxon>
        <taxon>Sar</taxon>
        <taxon>Rhizaria</taxon>
        <taxon>Retaria</taxon>
        <taxon>Foraminifera</taxon>
        <taxon>Monothalamids</taxon>
        <taxon>Reticulomyxidae</taxon>
        <taxon>Reticulomyxa</taxon>
    </lineage>
</organism>
<keyword evidence="4" id="KW-1185">Reference proteome</keyword>
<reference evidence="3 4" key="1">
    <citation type="journal article" date="2013" name="Curr. Biol.">
        <title>The Genome of the Foraminiferan Reticulomyxa filosa.</title>
        <authorList>
            <person name="Glockner G."/>
            <person name="Hulsmann N."/>
            <person name="Schleicher M."/>
            <person name="Noegel A.A."/>
            <person name="Eichinger L."/>
            <person name="Gallinger C."/>
            <person name="Pawlowski J."/>
            <person name="Sierra R."/>
            <person name="Euteneuer U."/>
            <person name="Pillet L."/>
            <person name="Moustafa A."/>
            <person name="Platzer M."/>
            <person name="Groth M."/>
            <person name="Szafranski K."/>
            <person name="Schliwa M."/>
        </authorList>
    </citation>
    <scope>NUCLEOTIDE SEQUENCE [LARGE SCALE GENOMIC DNA]</scope>
</reference>
<evidence type="ECO:0000256" key="1">
    <source>
        <dbReference type="SAM" id="MobiDB-lite"/>
    </source>
</evidence>
<dbReference type="Proteomes" id="UP000023152">
    <property type="component" value="Unassembled WGS sequence"/>
</dbReference>